<sequence>MDSPVDPAQVSALYDDFGRHWAHGTSPLYEEWSLGIARDAELTGRIALLSRRLRQPNLLFAAARWVGSPLAPFADWREWVRANWDRVLQIASERSTQTNEPNRCATLLPVLSRIDGPVALLEVGAAAGLCLFPDRYAYEYSTPTTTRHVEPHEESLVRLACRVDDDSVVPEHVPEVVWRRGIDLAPIDARDPEEVEWLATLVWPGPDHDARVTRLRAAAAVAASDPPEIIRGDLLETVTDAAAAAPHDATLVVFHSAVLLYLEAPGRERFAGFMAGLRTAIGRRVVWLSNESRGTLPGVDARLPGGLDTSRRFVQSVDGVPIALAGQHGATYETAPFRGR</sequence>
<gene>
    <name evidence="1" type="ORF">BJ991_002975</name>
</gene>
<dbReference type="Pfam" id="PF10094">
    <property type="entry name" value="DUF2332"/>
    <property type="match status" value="1"/>
</dbReference>
<dbReference type="InterPro" id="IPR011200">
    <property type="entry name" value="UCP012608"/>
</dbReference>
<accession>A0A7Y9KIU5</accession>
<dbReference type="Proteomes" id="UP000576969">
    <property type="component" value="Unassembled WGS sequence"/>
</dbReference>
<proteinExistence type="predicted"/>
<name>A0A7Y9KIU5_9MICO</name>
<protein>
    <recommendedName>
        <fullName evidence="3">DUF2332 domain-containing protein</fullName>
    </recommendedName>
</protein>
<dbReference type="RefSeq" id="WP_179491260.1">
    <property type="nucleotide sequence ID" value="NZ_JACCBV010000001.1"/>
</dbReference>
<evidence type="ECO:0000313" key="1">
    <source>
        <dbReference type="EMBL" id="NYE20947.1"/>
    </source>
</evidence>
<reference evidence="1 2" key="1">
    <citation type="submission" date="2020-07" db="EMBL/GenBank/DDBJ databases">
        <title>Sequencing the genomes of 1000 actinobacteria strains.</title>
        <authorList>
            <person name="Klenk H.-P."/>
        </authorList>
    </citation>
    <scope>NUCLEOTIDE SEQUENCE [LARGE SCALE GENOMIC DNA]</scope>
    <source>
        <strain evidence="1 2">DSM 24662</strain>
    </source>
</reference>
<organism evidence="1 2">
    <name type="scientific">Microbacterium immunditiarum</name>
    <dbReference type="NCBI Taxonomy" id="337480"/>
    <lineage>
        <taxon>Bacteria</taxon>
        <taxon>Bacillati</taxon>
        <taxon>Actinomycetota</taxon>
        <taxon>Actinomycetes</taxon>
        <taxon>Micrococcales</taxon>
        <taxon>Microbacteriaceae</taxon>
        <taxon>Microbacterium</taxon>
    </lineage>
</organism>
<dbReference type="AlphaFoldDB" id="A0A7Y9KIU5"/>
<keyword evidence="2" id="KW-1185">Reference proteome</keyword>
<dbReference type="EMBL" id="JACCBV010000001">
    <property type="protein sequence ID" value="NYE20947.1"/>
    <property type="molecule type" value="Genomic_DNA"/>
</dbReference>
<evidence type="ECO:0000313" key="2">
    <source>
        <dbReference type="Proteomes" id="UP000576969"/>
    </source>
</evidence>
<comment type="caution">
    <text evidence="1">The sequence shown here is derived from an EMBL/GenBank/DDBJ whole genome shotgun (WGS) entry which is preliminary data.</text>
</comment>
<evidence type="ECO:0008006" key="3">
    <source>
        <dbReference type="Google" id="ProtNLM"/>
    </source>
</evidence>